<dbReference type="SUPFAM" id="SSF55785">
    <property type="entry name" value="PYP-like sensor domain (PAS domain)"/>
    <property type="match status" value="1"/>
</dbReference>
<dbReference type="InterPro" id="IPR029787">
    <property type="entry name" value="Nucleotide_cyclase"/>
</dbReference>
<dbReference type="AlphaFoldDB" id="A0A1E2ULR3"/>
<dbReference type="InterPro" id="IPR035965">
    <property type="entry name" value="PAS-like_dom_sf"/>
</dbReference>
<keyword evidence="5" id="KW-1133">Transmembrane helix</keyword>
<dbReference type="EC" id="3.1.4.52" evidence="2"/>
<dbReference type="SMART" id="SM00267">
    <property type="entry name" value="GGDEF"/>
    <property type="match status" value="1"/>
</dbReference>
<dbReference type="PROSITE" id="PS50883">
    <property type="entry name" value="EAL"/>
    <property type="match status" value="1"/>
</dbReference>
<evidence type="ECO:0000256" key="5">
    <source>
        <dbReference type="ARBA" id="ARBA00022989"/>
    </source>
</evidence>
<dbReference type="InterPro" id="IPR052155">
    <property type="entry name" value="Biofilm_reg_signaling"/>
</dbReference>
<keyword evidence="6" id="KW-0472">Membrane</keyword>
<dbReference type="Pfam" id="PF00563">
    <property type="entry name" value="EAL"/>
    <property type="match status" value="1"/>
</dbReference>
<dbReference type="GO" id="GO:0007165">
    <property type="term" value="P:signal transduction"/>
    <property type="evidence" value="ECO:0007669"/>
    <property type="project" value="UniProtKB-ARBA"/>
</dbReference>
<dbReference type="SMART" id="SM00091">
    <property type="entry name" value="PAS"/>
    <property type="match status" value="1"/>
</dbReference>
<dbReference type="InterPro" id="IPR000014">
    <property type="entry name" value="PAS"/>
</dbReference>
<dbReference type="Gene3D" id="3.30.450.20">
    <property type="entry name" value="PAS domain"/>
    <property type="match status" value="1"/>
</dbReference>
<dbReference type="PROSITE" id="PS50839">
    <property type="entry name" value="CHASE"/>
    <property type="match status" value="1"/>
</dbReference>
<protein>
    <recommendedName>
        <fullName evidence="2">cyclic-guanylate-specific phosphodiesterase</fullName>
        <ecNumber evidence="2">3.1.4.52</ecNumber>
    </recommendedName>
</protein>
<dbReference type="InterPro" id="IPR035919">
    <property type="entry name" value="EAL_sf"/>
</dbReference>
<evidence type="ECO:0000259" key="8">
    <source>
        <dbReference type="PROSITE" id="PS50839"/>
    </source>
</evidence>
<dbReference type="EMBL" id="LVJZ01000003">
    <property type="protein sequence ID" value="ODB95678.1"/>
    <property type="molecule type" value="Genomic_DNA"/>
</dbReference>
<dbReference type="SMART" id="SM00052">
    <property type="entry name" value="EAL"/>
    <property type="match status" value="1"/>
</dbReference>
<dbReference type="PANTHER" id="PTHR44757:SF2">
    <property type="entry name" value="BIOFILM ARCHITECTURE MAINTENANCE PROTEIN MBAA"/>
    <property type="match status" value="1"/>
</dbReference>
<evidence type="ECO:0000256" key="2">
    <source>
        <dbReference type="ARBA" id="ARBA00012282"/>
    </source>
</evidence>
<dbReference type="SMART" id="SM01079">
    <property type="entry name" value="CHASE"/>
    <property type="match status" value="1"/>
</dbReference>
<dbReference type="RefSeq" id="WP_069024066.1">
    <property type="nucleotide sequence ID" value="NZ_LVJZ01000003.1"/>
</dbReference>
<dbReference type="GO" id="GO:0016020">
    <property type="term" value="C:membrane"/>
    <property type="evidence" value="ECO:0007669"/>
    <property type="project" value="UniProtKB-SubCell"/>
</dbReference>
<dbReference type="Pfam" id="PF03924">
    <property type="entry name" value="CHASE"/>
    <property type="match status" value="1"/>
</dbReference>
<accession>A0A1E2ULR3</accession>
<dbReference type="Gene3D" id="3.20.20.450">
    <property type="entry name" value="EAL domain"/>
    <property type="match status" value="1"/>
</dbReference>
<name>A0A1E2ULR3_9GAMM</name>
<evidence type="ECO:0000256" key="3">
    <source>
        <dbReference type="ARBA" id="ARBA00022636"/>
    </source>
</evidence>
<dbReference type="CDD" id="cd01949">
    <property type="entry name" value="GGDEF"/>
    <property type="match status" value="1"/>
</dbReference>
<feature type="domain" description="PAS" evidence="7">
    <location>
        <begin position="357"/>
        <end position="428"/>
    </location>
</feature>
<keyword evidence="3" id="KW-0973">c-di-GMP</keyword>
<evidence type="ECO:0000256" key="1">
    <source>
        <dbReference type="ARBA" id="ARBA00004370"/>
    </source>
</evidence>
<dbReference type="PANTHER" id="PTHR44757">
    <property type="entry name" value="DIGUANYLATE CYCLASE DGCP"/>
    <property type="match status" value="1"/>
</dbReference>
<reference evidence="11 12" key="1">
    <citation type="submission" date="2016-03" db="EMBL/GenBank/DDBJ databases">
        <title>Chemosynthetic sulphur-oxidizing symbionts of marine invertebrate animals are capable of nitrogen fixation.</title>
        <authorList>
            <person name="Petersen J.M."/>
            <person name="Kemper A."/>
            <person name="Gruber-Vodicka H."/>
            <person name="Cardini U."/>
            <person name="Geest Mvander."/>
            <person name="Kleiner M."/>
            <person name="Bulgheresi S."/>
            <person name="Fussmann M."/>
            <person name="Herbold C."/>
            <person name="Seah B.K.B."/>
            <person name="Antony C.Paul."/>
            <person name="Liu D."/>
            <person name="Belitz A."/>
            <person name="Weber M."/>
        </authorList>
    </citation>
    <scope>NUCLEOTIDE SEQUENCE [LARGE SCALE GENOMIC DNA]</scope>
    <source>
        <strain evidence="11">G_D</strain>
    </source>
</reference>
<dbReference type="NCBIfam" id="TIGR00229">
    <property type="entry name" value="sensory_box"/>
    <property type="match status" value="1"/>
</dbReference>
<dbReference type="SUPFAM" id="SSF141868">
    <property type="entry name" value="EAL domain-like"/>
    <property type="match status" value="1"/>
</dbReference>
<dbReference type="InterPro" id="IPR042240">
    <property type="entry name" value="CHASE_sf"/>
</dbReference>
<dbReference type="Proteomes" id="UP000094849">
    <property type="component" value="Unassembled WGS sequence"/>
</dbReference>
<evidence type="ECO:0000259" key="7">
    <source>
        <dbReference type="PROSITE" id="PS50112"/>
    </source>
</evidence>
<dbReference type="SUPFAM" id="SSF55073">
    <property type="entry name" value="Nucleotide cyclase"/>
    <property type="match status" value="1"/>
</dbReference>
<comment type="caution">
    <text evidence="11">The sequence shown here is derived from an EMBL/GenBank/DDBJ whole genome shotgun (WGS) entry which is preliminary data.</text>
</comment>
<evidence type="ECO:0000259" key="9">
    <source>
        <dbReference type="PROSITE" id="PS50883"/>
    </source>
</evidence>
<dbReference type="InterPro" id="IPR001633">
    <property type="entry name" value="EAL_dom"/>
</dbReference>
<evidence type="ECO:0000259" key="10">
    <source>
        <dbReference type="PROSITE" id="PS50887"/>
    </source>
</evidence>
<dbReference type="InterPro" id="IPR006189">
    <property type="entry name" value="CHASE_dom"/>
</dbReference>
<dbReference type="Gene3D" id="3.30.70.270">
    <property type="match status" value="1"/>
</dbReference>
<dbReference type="STRING" id="1818881.A3196_02275"/>
<dbReference type="CDD" id="cd00130">
    <property type="entry name" value="PAS"/>
    <property type="match status" value="1"/>
</dbReference>
<dbReference type="Gene3D" id="3.30.450.350">
    <property type="entry name" value="CHASE domain"/>
    <property type="match status" value="1"/>
</dbReference>
<feature type="domain" description="CHASE" evidence="8">
    <location>
        <begin position="149"/>
        <end position="246"/>
    </location>
</feature>
<feature type="domain" description="GGDEF" evidence="10">
    <location>
        <begin position="517"/>
        <end position="663"/>
    </location>
</feature>
<keyword evidence="12" id="KW-1185">Reference proteome</keyword>
<keyword evidence="4" id="KW-0812">Transmembrane</keyword>
<dbReference type="Pfam" id="PF13426">
    <property type="entry name" value="PAS_9"/>
    <property type="match status" value="1"/>
</dbReference>
<evidence type="ECO:0000256" key="6">
    <source>
        <dbReference type="ARBA" id="ARBA00023136"/>
    </source>
</evidence>
<evidence type="ECO:0000313" key="11">
    <source>
        <dbReference type="EMBL" id="ODB95678.1"/>
    </source>
</evidence>
<evidence type="ECO:0000256" key="4">
    <source>
        <dbReference type="ARBA" id="ARBA00022692"/>
    </source>
</evidence>
<dbReference type="InterPro" id="IPR043128">
    <property type="entry name" value="Rev_trsase/Diguanyl_cyclase"/>
</dbReference>
<proteinExistence type="predicted"/>
<dbReference type="FunFam" id="3.20.20.450:FF:000001">
    <property type="entry name" value="Cyclic di-GMP phosphodiesterase yahA"/>
    <property type="match status" value="1"/>
</dbReference>
<organism evidence="11 12">
    <name type="scientific">Candidatus Thiodiazotropha endoloripes</name>
    <dbReference type="NCBI Taxonomy" id="1818881"/>
    <lineage>
        <taxon>Bacteria</taxon>
        <taxon>Pseudomonadati</taxon>
        <taxon>Pseudomonadota</taxon>
        <taxon>Gammaproteobacteria</taxon>
        <taxon>Chromatiales</taxon>
        <taxon>Sedimenticolaceae</taxon>
        <taxon>Candidatus Thiodiazotropha</taxon>
    </lineage>
</organism>
<dbReference type="PROSITE" id="PS50112">
    <property type="entry name" value="PAS"/>
    <property type="match status" value="1"/>
</dbReference>
<dbReference type="Pfam" id="PF00990">
    <property type="entry name" value="GGDEF"/>
    <property type="match status" value="1"/>
</dbReference>
<evidence type="ECO:0000313" key="12">
    <source>
        <dbReference type="Proteomes" id="UP000094849"/>
    </source>
</evidence>
<dbReference type="PROSITE" id="PS50887">
    <property type="entry name" value="GGDEF"/>
    <property type="match status" value="1"/>
</dbReference>
<dbReference type="NCBIfam" id="TIGR00254">
    <property type="entry name" value="GGDEF"/>
    <property type="match status" value="1"/>
</dbReference>
<sequence length="935" mass="105833">MMQFTVREKVLIGQHRLVVWVLVAVCSLLSITYSVTREVSAVKGEFANQAWQVQRAVIHRVANLETVLTALVGQHHASDMLSSAEQTLFSQELLIAYPFIHSVMHVERVATQDVAAFERRMKVEGFVGFGLKQHELSQESDGSQYLGFHLPVSFIEPMEPRTASLLGYDLANESSFTLMIEKAIRDGDTIALETLQNRYINKPLYLIMKPVYLGRYPPEAASDRWEMLSGFAVLRIDFEQFFSSLELPGKDLSLKLYRGAPDLGGSLNKLLTEFGAEDEELGLSQHLVNFTQPLEVHGLQFTLSISRIISLNAIHGSRVFIEWLITMLVLGLIIAVYRHRRYAQLQEEAVEEELAVQGARFTNVIDTAFDAVITADGTGRIVSWNQQAREVFGYDERFVIGLRLFQLILPPEAFVKIEHELKPIFENHSNLPSRLRLETVGQRKDGQEFPLELAISSSTAGNQPMLSIFARDITERKRWDEKIRYLAYCDSLTDLPNRQAFKEQVSKAINTAKRHGRIGAVLYLDLDEFKRINDTLGHDIGDMLLQNITKRLVEQVRISDTISFSHTGEFKGKKIARLGGDEFTVLLDEIEEPEDAAIVAKRVQSVIASSYNLKGHDVYVTPSIGIAIFPRDGHDVEELLKNADTAMYHAKAVGKNNFQFYTEQMNALAATRLKLEGKLRKALVSKEMELYYQPQIDMRTGQLVSAEALLRWHQPDLGMIPPDEFIPIAEETGMIIELGEWVLNEACRQNKAWQDAGHQNIRVAINLSSMQFIQRDLSHIVDNSLRSSGLEPKYLEFEITESILMRNVNETIATLNEFKMMGINISVDDFGTGYSSLSYLKRFPLNSLKIDRSFIRDIPENTDDVTITSAIIAMAHQLNLGVVAEGVESQRQLDFLHQQGCEMAQGYFFSKPLPAEEFEAMLCGNDNKVMMLQQR</sequence>
<dbReference type="GO" id="GO:0071111">
    <property type="term" value="F:cyclic-guanylate-specific phosphodiesterase activity"/>
    <property type="evidence" value="ECO:0007669"/>
    <property type="project" value="UniProtKB-EC"/>
</dbReference>
<dbReference type="CDD" id="cd01948">
    <property type="entry name" value="EAL"/>
    <property type="match status" value="1"/>
</dbReference>
<gene>
    <name evidence="11" type="ORF">A3196_02275</name>
</gene>
<feature type="domain" description="EAL" evidence="9">
    <location>
        <begin position="672"/>
        <end position="926"/>
    </location>
</feature>
<comment type="subcellular location">
    <subcellularLocation>
        <location evidence="1">Membrane</location>
    </subcellularLocation>
</comment>
<dbReference type="InterPro" id="IPR000160">
    <property type="entry name" value="GGDEF_dom"/>
</dbReference>